<evidence type="ECO:0000256" key="5">
    <source>
        <dbReference type="ARBA" id="ARBA00023136"/>
    </source>
</evidence>
<keyword evidence="4 7" id="KW-1133">Transmembrane helix</keyword>
<dbReference type="GO" id="GO:0032977">
    <property type="term" value="F:membrane insertase activity"/>
    <property type="evidence" value="ECO:0007669"/>
    <property type="project" value="InterPro"/>
</dbReference>
<evidence type="ECO:0000313" key="10">
    <source>
        <dbReference type="Proteomes" id="UP000253551"/>
    </source>
</evidence>
<comment type="caution">
    <text evidence="9">The sequence shown here is derived from an EMBL/GenBank/DDBJ whole genome shotgun (WGS) entry which is preliminary data.</text>
</comment>
<keyword evidence="5 7" id="KW-0472">Membrane</keyword>
<sequence>MYCSRKKLLYTVQKTSHIYCHAPVLASTQHHYKPLLLSTGLTVAHHHEATEVALPSVLAFNEQIIHIIHNTGLPWWATIVSSTILLRSCLTFPIAVYQQQSIGKMINLAPMVQSWGETLKTQVGKQSVRQGWHYTRYQAELQKRYSQKVKEIYAHYGCSRWKLLLLPYIQIPLFVSMSLSLRHVAAMPLPWWGQTAETPASGLSDEGLGWFMDLTVADPTMMVPFLIGAGNLINVELNAWYANKAQSKKQTIITNVLRGVSIAFVPIAAQTPMAIGLYWLSSAWYSVAQNLAFRLPAVRTALKMPLLNNKKPMDD</sequence>
<dbReference type="Proteomes" id="UP000253551">
    <property type="component" value="Unassembled WGS sequence"/>
</dbReference>
<evidence type="ECO:0000256" key="6">
    <source>
        <dbReference type="RuleBase" id="RU003945"/>
    </source>
</evidence>
<protein>
    <submittedName>
        <fullName evidence="9">Membrane insertase cox18</fullName>
    </submittedName>
</protein>
<dbReference type="GO" id="GO:0005743">
    <property type="term" value="C:mitochondrial inner membrane"/>
    <property type="evidence" value="ECO:0007669"/>
    <property type="project" value="TreeGrafter"/>
</dbReference>
<evidence type="ECO:0000256" key="1">
    <source>
        <dbReference type="ARBA" id="ARBA00004141"/>
    </source>
</evidence>
<dbReference type="AlphaFoldDB" id="A0A367IV26"/>
<evidence type="ECO:0000256" key="4">
    <source>
        <dbReference type="ARBA" id="ARBA00022989"/>
    </source>
</evidence>
<proteinExistence type="inferred from homology"/>
<feature type="transmembrane region" description="Helical" evidence="7">
    <location>
        <begin position="262"/>
        <end position="281"/>
    </location>
</feature>
<evidence type="ECO:0000256" key="7">
    <source>
        <dbReference type="SAM" id="Phobius"/>
    </source>
</evidence>
<comment type="similarity">
    <text evidence="2 6">Belongs to the OXA1/ALB3/YidC family.</text>
</comment>
<dbReference type="InterPro" id="IPR001708">
    <property type="entry name" value="YidC/ALB3/OXA1/COX18"/>
</dbReference>
<dbReference type="STRING" id="4846.A0A367IV26"/>
<comment type="subcellular location">
    <subcellularLocation>
        <location evidence="1 6">Membrane</location>
        <topology evidence="1 6">Multi-pass membrane protein</topology>
    </subcellularLocation>
</comment>
<gene>
    <name evidence="9" type="primary">COX18</name>
    <name evidence="9" type="ORF">CU098_005273</name>
</gene>
<evidence type="ECO:0000256" key="2">
    <source>
        <dbReference type="ARBA" id="ARBA00009877"/>
    </source>
</evidence>
<evidence type="ECO:0000259" key="8">
    <source>
        <dbReference type="Pfam" id="PF02096"/>
    </source>
</evidence>
<dbReference type="GO" id="GO:0032979">
    <property type="term" value="P:protein insertion into mitochondrial inner membrane from matrix"/>
    <property type="evidence" value="ECO:0007669"/>
    <property type="project" value="TreeGrafter"/>
</dbReference>
<dbReference type="PANTHER" id="PTHR12428">
    <property type="entry name" value="OXA1"/>
    <property type="match status" value="1"/>
</dbReference>
<dbReference type="Pfam" id="PF02096">
    <property type="entry name" value="60KD_IMP"/>
    <property type="match status" value="1"/>
</dbReference>
<evidence type="ECO:0000256" key="3">
    <source>
        <dbReference type="ARBA" id="ARBA00022692"/>
    </source>
</evidence>
<dbReference type="InterPro" id="IPR028055">
    <property type="entry name" value="YidC/Oxa/ALB_C"/>
</dbReference>
<evidence type="ECO:0000313" key="9">
    <source>
        <dbReference type="EMBL" id="RCH81476.1"/>
    </source>
</evidence>
<dbReference type="EMBL" id="PJQM01005501">
    <property type="protein sequence ID" value="RCH81476.1"/>
    <property type="molecule type" value="Genomic_DNA"/>
</dbReference>
<name>A0A367IV26_RHIST</name>
<dbReference type="PANTHER" id="PTHR12428:SF65">
    <property type="entry name" value="CYTOCHROME C OXIDASE ASSEMBLY PROTEIN COX18, MITOCHONDRIAL"/>
    <property type="match status" value="1"/>
</dbReference>
<feature type="domain" description="Membrane insertase YidC/Oxa/ALB C-terminal" evidence="8">
    <location>
        <begin position="75"/>
        <end position="292"/>
    </location>
</feature>
<accession>A0A367IV26</accession>
<dbReference type="CDD" id="cd20069">
    <property type="entry name" value="5TM_Oxa1-like"/>
    <property type="match status" value="1"/>
</dbReference>
<feature type="transmembrane region" description="Helical" evidence="7">
    <location>
        <begin position="221"/>
        <end position="241"/>
    </location>
</feature>
<reference evidence="9 10" key="1">
    <citation type="journal article" date="2018" name="G3 (Bethesda)">
        <title>Phylogenetic and Phylogenomic Definition of Rhizopus Species.</title>
        <authorList>
            <person name="Gryganskyi A.P."/>
            <person name="Golan J."/>
            <person name="Dolatabadi S."/>
            <person name="Mondo S."/>
            <person name="Robb S."/>
            <person name="Idnurm A."/>
            <person name="Muszewska A."/>
            <person name="Steczkiewicz K."/>
            <person name="Masonjones S."/>
            <person name="Liao H.L."/>
            <person name="Gajdeczka M.T."/>
            <person name="Anike F."/>
            <person name="Vuek A."/>
            <person name="Anishchenko I.M."/>
            <person name="Voigt K."/>
            <person name="de Hoog G.S."/>
            <person name="Smith M.E."/>
            <person name="Heitman J."/>
            <person name="Vilgalys R."/>
            <person name="Stajich J.E."/>
        </authorList>
    </citation>
    <scope>NUCLEOTIDE SEQUENCE [LARGE SCALE GENOMIC DNA]</scope>
    <source>
        <strain evidence="9 10">LSU 92-RS-03</strain>
    </source>
</reference>
<dbReference type="OrthoDB" id="2148490at2759"/>
<feature type="transmembrane region" description="Helical" evidence="7">
    <location>
        <begin position="163"/>
        <end position="181"/>
    </location>
</feature>
<organism evidence="9 10">
    <name type="scientific">Rhizopus stolonifer</name>
    <name type="common">Rhizopus nigricans</name>
    <dbReference type="NCBI Taxonomy" id="4846"/>
    <lineage>
        <taxon>Eukaryota</taxon>
        <taxon>Fungi</taxon>
        <taxon>Fungi incertae sedis</taxon>
        <taxon>Mucoromycota</taxon>
        <taxon>Mucoromycotina</taxon>
        <taxon>Mucoromycetes</taxon>
        <taxon>Mucorales</taxon>
        <taxon>Mucorineae</taxon>
        <taxon>Rhizopodaceae</taxon>
        <taxon>Rhizopus</taxon>
    </lineage>
</organism>
<keyword evidence="3 6" id="KW-0812">Transmembrane</keyword>
<keyword evidence="10" id="KW-1185">Reference proteome</keyword>
<dbReference type="GO" id="GO:0033617">
    <property type="term" value="P:mitochondrial respiratory chain complex IV assembly"/>
    <property type="evidence" value="ECO:0007669"/>
    <property type="project" value="TreeGrafter"/>
</dbReference>